<comment type="caution">
    <text evidence="2">The sequence shown here is derived from an EMBL/GenBank/DDBJ whole genome shotgun (WGS) entry which is preliminary data.</text>
</comment>
<gene>
    <name evidence="2" type="ORF">CEE69_13520</name>
</gene>
<dbReference type="AlphaFoldDB" id="A0A2G1W773"/>
<evidence type="ECO:0000313" key="3">
    <source>
        <dbReference type="Proteomes" id="UP000225740"/>
    </source>
</evidence>
<proteinExistence type="predicted"/>
<reference evidence="2 3" key="1">
    <citation type="submission" date="2017-06" db="EMBL/GenBank/DDBJ databases">
        <title>Description of Rhodopirellula bahusiensis sp. nov.</title>
        <authorList>
            <person name="Kizina J."/>
            <person name="Harder J."/>
        </authorList>
    </citation>
    <scope>NUCLEOTIDE SEQUENCE [LARGE SCALE GENOMIC DNA]</scope>
    <source>
        <strain evidence="2 3">SWK21</strain>
    </source>
</reference>
<dbReference type="EMBL" id="NIZW01000009">
    <property type="protein sequence ID" value="PHQ34877.1"/>
    <property type="molecule type" value="Genomic_DNA"/>
</dbReference>
<dbReference type="Gene3D" id="2.40.420.20">
    <property type="match status" value="1"/>
</dbReference>
<keyword evidence="3" id="KW-1185">Reference proteome</keyword>
<feature type="region of interest" description="Disordered" evidence="1">
    <location>
        <begin position="63"/>
        <end position="86"/>
    </location>
</feature>
<dbReference type="Proteomes" id="UP000225740">
    <property type="component" value="Unassembled WGS sequence"/>
</dbReference>
<name>A0A2G1W773_9BACT</name>
<organism evidence="2 3">
    <name type="scientific">Rhodopirellula bahusiensis</name>
    <dbReference type="NCBI Taxonomy" id="2014065"/>
    <lineage>
        <taxon>Bacteria</taxon>
        <taxon>Pseudomonadati</taxon>
        <taxon>Planctomycetota</taxon>
        <taxon>Planctomycetia</taxon>
        <taxon>Pirellulales</taxon>
        <taxon>Pirellulaceae</taxon>
        <taxon>Rhodopirellula</taxon>
    </lineage>
</organism>
<sequence>MEEQRVNVIPDSFLFRHQRNWQVLSIVDCEAILHPVTIGLQNDSHTQTLKELSKGDQVIVYQSDTLQPGTEVRSTSRGSSAAGESQ</sequence>
<evidence type="ECO:0000256" key="1">
    <source>
        <dbReference type="SAM" id="MobiDB-lite"/>
    </source>
</evidence>
<protein>
    <recommendedName>
        <fullName evidence="4">Secretion protein HlyD</fullName>
    </recommendedName>
</protein>
<evidence type="ECO:0008006" key="4">
    <source>
        <dbReference type="Google" id="ProtNLM"/>
    </source>
</evidence>
<accession>A0A2G1W773</accession>
<evidence type="ECO:0000313" key="2">
    <source>
        <dbReference type="EMBL" id="PHQ34877.1"/>
    </source>
</evidence>